<dbReference type="Pfam" id="PF02578">
    <property type="entry name" value="Cu-oxidase_4"/>
    <property type="match status" value="1"/>
</dbReference>
<comment type="catalytic activity">
    <reaction evidence="10">
        <text>adenosine + phosphate = alpha-D-ribose 1-phosphate + adenine</text>
        <dbReference type="Rhea" id="RHEA:27642"/>
        <dbReference type="ChEBI" id="CHEBI:16335"/>
        <dbReference type="ChEBI" id="CHEBI:16708"/>
        <dbReference type="ChEBI" id="CHEBI:43474"/>
        <dbReference type="ChEBI" id="CHEBI:57720"/>
        <dbReference type="EC" id="2.4.2.1"/>
    </reaction>
    <physiologicalReaction direction="left-to-right" evidence="10">
        <dbReference type="Rhea" id="RHEA:27643"/>
    </physiologicalReaction>
</comment>
<evidence type="ECO:0000256" key="2">
    <source>
        <dbReference type="ARBA" id="ARBA00001947"/>
    </source>
</evidence>
<evidence type="ECO:0000256" key="12">
    <source>
        <dbReference type="RuleBase" id="RU361274"/>
    </source>
</evidence>
<comment type="catalytic activity">
    <reaction evidence="9">
        <text>adenosine + H2O + H(+) = inosine + NH4(+)</text>
        <dbReference type="Rhea" id="RHEA:24408"/>
        <dbReference type="ChEBI" id="CHEBI:15377"/>
        <dbReference type="ChEBI" id="CHEBI:15378"/>
        <dbReference type="ChEBI" id="CHEBI:16335"/>
        <dbReference type="ChEBI" id="CHEBI:17596"/>
        <dbReference type="ChEBI" id="CHEBI:28938"/>
        <dbReference type="EC" id="3.5.4.4"/>
    </reaction>
    <physiologicalReaction direction="left-to-right" evidence="9">
        <dbReference type="Rhea" id="RHEA:24409"/>
    </physiologicalReaction>
</comment>
<dbReference type="CDD" id="cd16833">
    <property type="entry name" value="YfiH"/>
    <property type="match status" value="1"/>
</dbReference>
<dbReference type="EMBL" id="MOXJ01000001">
    <property type="protein sequence ID" value="PDO11811.1"/>
    <property type="molecule type" value="Genomic_DNA"/>
</dbReference>
<keyword evidence="6" id="KW-0479">Metal-binding</keyword>
<dbReference type="InterPro" id="IPR011324">
    <property type="entry name" value="Cytotoxic_necrot_fac-like_cat"/>
</dbReference>
<dbReference type="InterPro" id="IPR003730">
    <property type="entry name" value="Cu_polyphenol_OxRdtase"/>
</dbReference>
<evidence type="ECO:0000256" key="4">
    <source>
        <dbReference type="ARBA" id="ARBA00007353"/>
    </source>
</evidence>
<organism evidence="13 14">
    <name type="scientific">Candidatus Reconcilbacillus cellulovorans</name>
    <dbReference type="NCBI Taxonomy" id="1906605"/>
    <lineage>
        <taxon>Bacteria</taxon>
        <taxon>Bacillati</taxon>
        <taxon>Bacillota</taxon>
        <taxon>Bacilli</taxon>
        <taxon>Bacillales</taxon>
        <taxon>Paenibacillaceae</taxon>
        <taxon>Candidatus Reconcilbacillus</taxon>
    </lineage>
</organism>
<evidence type="ECO:0000313" key="14">
    <source>
        <dbReference type="Proteomes" id="UP000243688"/>
    </source>
</evidence>
<reference evidence="13 14" key="1">
    <citation type="submission" date="2016-12" db="EMBL/GenBank/DDBJ databases">
        <title>Candidatus Reconcilibacillus cellulovorans genome.</title>
        <authorList>
            <person name="Kolinko S."/>
            <person name="Wu Y.-W."/>
            <person name="Tachea F."/>
            <person name="Denzel E."/>
            <person name="Hiras J."/>
            <person name="Baecker N."/>
            <person name="Chan L.J."/>
            <person name="Eichorst S.A."/>
            <person name="Frey D."/>
            <person name="Adams P.D."/>
            <person name="Pray T."/>
            <person name="Tanjore D."/>
            <person name="Petzold C.J."/>
            <person name="Gladden J.M."/>
            <person name="Simmons B.A."/>
            <person name="Singer S.W."/>
        </authorList>
    </citation>
    <scope>NUCLEOTIDE SEQUENCE [LARGE SCALE GENOMIC DNA]</scope>
    <source>
        <strain evidence="13">JTherm</strain>
    </source>
</reference>
<gene>
    <name evidence="13" type="ORF">BLM47_01000</name>
</gene>
<dbReference type="SUPFAM" id="SSF64438">
    <property type="entry name" value="CNF1/YfiH-like putative cysteine hydrolases"/>
    <property type="match status" value="1"/>
</dbReference>
<dbReference type="AlphaFoldDB" id="A0A2A6E444"/>
<evidence type="ECO:0000256" key="9">
    <source>
        <dbReference type="ARBA" id="ARBA00047989"/>
    </source>
</evidence>
<protein>
    <recommendedName>
        <fullName evidence="12">Purine nucleoside phosphorylase</fullName>
    </recommendedName>
</protein>
<evidence type="ECO:0000256" key="3">
    <source>
        <dbReference type="ARBA" id="ARBA00003215"/>
    </source>
</evidence>
<comment type="cofactor">
    <cofactor evidence="2">
        <name>Zn(2+)</name>
        <dbReference type="ChEBI" id="CHEBI:29105"/>
    </cofactor>
</comment>
<dbReference type="InterPro" id="IPR038371">
    <property type="entry name" value="Cu_polyphenol_OxRdtase_sf"/>
</dbReference>
<name>A0A2A6E444_9BACL</name>
<comment type="catalytic activity">
    <reaction evidence="11">
        <text>S-methyl-5'-thioadenosine + phosphate = 5-(methylsulfanyl)-alpha-D-ribose 1-phosphate + adenine</text>
        <dbReference type="Rhea" id="RHEA:11852"/>
        <dbReference type="ChEBI" id="CHEBI:16708"/>
        <dbReference type="ChEBI" id="CHEBI:17509"/>
        <dbReference type="ChEBI" id="CHEBI:43474"/>
        <dbReference type="ChEBI" id="CHEBI:58533"/>
        <dbReference type="EC" id="2.4.2.28"/>
    </reaction>
    <physiologicalReaction direction="left-to-right" evidence="11">
        <dbReference type="Rhea" id="RHEA:11853"/>
    </physiologicalReaction>
</comment>
<dbReference type="GO" id="GO:0016787">
    <property type="term" value="F:hydrolase activity"/>
    <property type="evidence" value="ECO:0007669"/>
    <property type="project" value="UniProtKB-KW"/>
</dbReference>
<keyword evidence="7" id="KW-0378">Hydrolase</keyword>
<evidence type="ECO:0000256" key="6">
    <source>
        <dbReference type="ARBA" id="ARBA00022723"/>
    </source>
</evidence>
<dbReference type="NCBIfam" id="TIGR00726">
    <property type="entry name" value="peptidoglycan editing factor PgeF"/>
    <property type="match status" value="1"/>
</dbReference>
<dbReference type="PANTHER" id="PTHR30616:SF2">
    <property type="entry name" value="PURINE NUCLEOSIDE PHOSPHORYLASE LACC1"/>
    <property type="match status" value="1"/>
</dbReference>
<evidence type="ECO:0000256" key="8">
    <source>
        <dbReference type="ARBA" id="ARBA00022833"/>
    </source>
</evidence>
<sequence>MFKLEGGSGRPALLRLAGWETAFGCLSAGISTRLGGVSEGPFCSLNGAFHVGDDPQRVLENRRRLCEAIGLPFDAWTCAEQVHGSRVAVVGEIDRGRGRMRRDDAIGEYDAMITKTPGVMLAAFFADCAPIWMFDPVGGSAGLAHAGWRGTVAGVAVKTLEAMVESFGARPENVRVAIGPAIGACCYTVNGSVAERVAALFDEIAEESENGAIFSDIMRRVSPDADVWRLDLKKLNRFLLIKAGILSGHIEISEWCTGCRTDLWYSHRREGGRTGRMTAWIALTDKTGGSGS</sequence>
<proteinExistence type="inferred from homology"/>
<evidence type="ECO:0000256" key="1">
    <source>
        <dbReference type="ARBA" id="ARBA00000553"/>
    </source>
</evidence>
<evidence type="ECO:0000256" key="7">
    <source>
        <dbReference type="ARBA" id="ARBA00022801"/>
    </source>
</evidence>
<accession>A0A2A6E444</accession>
<keyword evidence="8" id="KW-0862">Zinc</keyword>
<dbReference type="GO" id="GO:0017061">
    <property type="term" value="F:S-methyl-5-thioadenosine phosphorylase activity"/>
    <property type="evidence" value="ECO:0007669"/>
    <property type="project" value="UniProtKB-EC"/>
</dbReference>
<dbReference type="Proteomes" id="UP000243688">
    <property type="component" value="Unassembled WGS sequence"/>
</dbReference>
<comment type="similarity">
    <text evidence="4 12">Belongs to the purine nucleoside phosphorylase YfiH/LACC1 family.</text>
</comment>
<evidence type="ECO:0000313" key="13">
    <source>
        <dbReference type="EMBL" id="PDO11811.1"/>
    </source>
</evidence>
<dbReference type="GO" id="GO:0005507">
    <property type="term" value="F:copper ion binding"/>
    <property type="evidence" value="ECO:0007669"/>
    <property type="project" value="TreeGrafter"/>
</dbReference>
<evidence type="ECO:0000256" key="11">
    <source>
        <dbReference type="ARBA" id="ARBA00049893"/>
    </source>
</evidence>
<comment type="function">
    <text evidence="3">Purine nucleoside enzyme that catalyzes the phosphorolysis of adenosine and inosine nucleosides, yielding D-ribose 1-phosphate and the respective free bases, adenine and hypoxanthine. Also catalyzes the phosphorolysis of S-methyl-5'-thioadenosine into adenine and S-methyl-5-thio-alpha-D-ribose 1-phosphate. Also has adenosine deaminase activity.</text>
</comment>
<dbReference type="Gene3D" id="3.60.140.10">
    <property type="entry name" value="CNF1/YfiH-like putative cysteine hydrolases"/>
    <property type="match status" value="1"/>
</dbReference>
<dbReference type="PANTHER" id="PTHR30616">
    <property type="entry name" value="UNCHARACTERIZED PROTEIN YFIH"/>
    <property type="match status" value="1"/>
</dbReference>
<evidence type="ECO:0000256" key="10">
    <source>
        <dbReference type="ARBA" id="ARBA00048968"/>
    </source>
</evidence>
<comment type="caution">
    <text evidence="13">The sequence shown here is derived from an EMBL/GenBank/DDBJ whole genome shotgun (WGS) entry which is preliminary data.</text>
</comment>
<evidence type="ECO:0000256" key="5">
    <source>
        <dbReference type="ARBA" id="ARBA00022679"/>
    </source>
</evidence>
<comment type="catalytic activity">
    <reaction evidence="1">
        <text>inosine + phosphate = alpha-D-ribose 1-phosphate + hypoxanthine</text>
        <dbReference type="Rhea" id="RHEA:27646"/>
        <dbReference type="ChEBI" id="CHEBI:17368"/>
        <dbReference type="ChEBI" id="CHEBI:17596"/>
        <dbReference type="ChEBI" id="CHEBI:43474"/>
        <dbReference type="ChEBI" id="CHEBI:57720"/>
        <dbReference type="EC" id="2.4.2.1"/>
    </reaction>
    <physiologicalReaction direction="left-to-right" evidence="1">
        <dbReference type="Rhea" id="RHEA:27647"/>
    </physiologicalReaction>
</comment>
<keyword evidence="5" id="KW-0808">Transferase</keyword>